<evidence type="ECO:0000313" key="3">
    <source>
        <dbReference type="Proteomes" id="UP000636264"/>
    </source>
</evidence>
<name>A0A916RE68_9HYPH</name>
<protein>
    <submittedName>
        <fullName evidence="2">Histidine kinase</fullName>
    </submittedName>
</protein>
<dbReference type="GO" id="GO:0016301">
    <property type="term" value="F:kinase activity"/>
    <property type="evidence" value="ECO:0007669"/>
    <property type="project" value="UniProtKB-KW"/>
</dbReference>
<dbReference type="InterPro" id="IPR014922">
    <property type="entry name" value="YdhG-like"/>
</dbReference>
<reference evidence="2" key="1">
    <citation type="journal article" date="2014" name="Int. J. Syst. Evol. Microbiol.">
        <title>Complete genome sequence of Corynebacterium casei LMG S-19264T (=DSM 44701T), isolated from a smear-ripened cheese.</title>
        <authorList>
            <consortium name="US DOE Joint Genome Institute (JGI-PGF)"/>
            <person name="Walter F."/>
            <person name="Albersmeier A."/>
            <person name="Kalinowski J."/>
            <person name="Ruckert C."/>
        </authorList>
    </citation>
    <scope>NUCLEOTIDE SEQUENCE</scope>
    <source>
        <strain evidence="2">CGMCC 1.15320</strain>
    </source>
</reference>
<evidence type="ECO:0000313" key="2">
    <source>
        <dbReference type="EMBL" id="GGA52652.1"/>
    </source>
</evidence>
<dbReference type="SUPFAM" id="SSF159888">
    <property type="entry name" value="YdhG-like"/>
    <property type="match status" value="1"/>
</dbReference>
<reference evidence="2" key="2">
    <citation type="submission" date="2020-09" db="EMBL/GenBank/DDBJ databases">
        <authorList>
            <person name="Sun Q."/>
            <person name="Zhou Y."/>
        </authorList>
    </citation>
    <scope>NUCLEOTIDE SEQUENCE</scope>
    <source>
        <strain evidence="2">CGMCC 1.15320</strain>
    </source>
</reference>
<keyword evidence="2" id="KW-0418">Kinase</keyword>
<organism evidence="2 3">
    <name type="scientific">Nitratireductor aestuarii</name>
    <dbReference type="NCBI Taxonomy" id="1735103"/>
    <lineage>
        <taxon>Bacteria</taxon>
        <taxon>Pseudomonadati</taxon>
        <taxon>Pseudomonadota</taxon>
        <taxon>Alphaproteobacteria</taxon>
        <taxon>Hyphomicrobiales</taxon>
        <taxon>Phyllobacteriaceae</taxon>
        <taxon>Nitratireductor</taxon>
    </lineage>
</organism>
<gene>
    <name evidence="2" type="ORF">GCM10011385_02480</name>
</gene>
<accession>A0A916RE68</accession>
<sequence>MAEEKAASGAKLLSGGNPQIPKGYGEEPVQAYIDAMPGWKRAAGEQLDRLIVKTVPNVAKAVKWNSPFYGMEKDSWFLSFHCFDKYIKVAFFRGSSLNPLPPVSSKHPEVRYLHIHEDQQLDESQFFDWVKQASHLPGEKM</sequence>
<dbReference type="Gene3D" id="3.90.1150.200">
    <property type="match status" value="1"/>
</dbReference>
<keyword evidence="3" id="KW-1185">Reference proteome</keyword>
<dbReference type="RefSeq" id="WP_188719106.1">
    <property type="nucleotide sequence ID" value="NZ_BMIF01000001.1"/>
</dbReference>
<dbReference type="Proteomes" id="UP000636264">
    <property type="component" value="Unassembled WGS sequence"/>
</dbReference>
<feature type="domain" description="YdhG-like" evidence="1">
    <location>
        <begin position="40"/>
        <end position="133"/>
    </location>
</feature>
<keyword evidence="2" id="KW-0808">Transferase</keyword>
<evidence type="ECO:0000259" key="1">
    <source>
        <dbReference type="Pfam" id="PF08818"/>
    </source>
</evidence>
<dbReference type="Pfam" id="PF08818">
    <property type="entry name" value="DUF1801"/>
    <property type="match status" value="1"/>
</dbReference>
<dbReference type="EMBL" id="BMIF01000001">
    <property type="protein sequence ID" value="GGA52652.1"/>
    <property type="molecule type" value="Genomic_DNA"/>
</dbReference>
<proteinExistence type="predicted"/>
<dbReference type="AlphaFoldDB" id="A0A916RE68"/>
<comment type="caution">
    <text evidence="2">The sequence shown here is derived from an EMBL/GenBank/DDBJ whole genome shotgun (WGS) entry which is preliminary data.</text>
</comment>